<sequence>MSDAETPTLPQDIVAVSIKVSDKTAFDASYPTLAPEEQLVPIGDEFYSGKLSVSHLQGLLSHANVERIETKKTHSLTLDRASTDIELLTAGGSRSIPQTGKDVLVGIVDSGFDLSHPMFRDVSGNLRVVALLDQTNGNQEYNTSQLQTQWGAGGSRPGEDKDGHGTHVASIAGGSKLDQYEGIAPDAKFLLVKTDFTNVDLAVSWIYDQADGNPCVVNLSLGYHFGAHDGTSNEERLYDTLVGPGKILVVSAGNERNDSIHLNGMFVPNQLEEVVFDILPRNSAGVPPFVATTFWYPDNDDYELDLITPSGQALPTPTLGNTDSYSAGNLSIEISRTAYTISDLTQIQISISFSNFSIPPGSLQNWRFRIRCVSATTGRFDAWFHNSGFARFRSHPLVQAQGTIGIAATARGCIAVASHVSKNSWDSDDGPQQDLMAVMGRSSSFSSLGPTRDGRLKPEISAPGQYITAALAENSDLSDVSVRADETNSLLTIEGTSMSAPVVTGAIALMLQKNPSLTPEQVKEILKESAKKDAHTQDTAWTPAYGYGKLDIAAAVSRV</sequence>
<feature type="active site" description="Charge relay system" evidence="5 6">
    <location>
        <position position="164"/>
    </location>
</feature>
<dbReference type="PROSITE" id="PS00136">
    <property type="entry name" value="SUBTILASE_ASP"/>
    <property type="match status" value="1"/>
</dbReference>
<dbReference type="GO" id="GO:0004252">
    <property type="term" value="F:serine-type endopeptidase activity"/>
    <property type="evidence" value="ECO:0007669"/>
    <property type="project" value="UniProtKB-UniRule"/>
</dbReference>
<dbReference type="Pfam" id="PF00082">
    <property type="entry name" value="Peptidase_S8"/>
    <property type="match status" value="2"/>
</dbReference>
<gene>
    <name evidence="9" type="ordered locus">AM1_1670</name>
</gene>
<evidence type="ECO:0000313" key="10">
    <source>
        <dbReference type="Proteomes" id="UP000000268"/>
    </source>
</evidence>
<dbReference type="InterPro" id="IPR015500">
    <property type="entry name" value="Peptidase_S8_subtilisin-rel"/>
</dbReference>
<evidence type="ECO:0000259" key="8">
    <source>
        <dbReference type="Pfam" id="PF00082"/>
    </source>
</evidence>
<evidence type="ECO:0000256" key="3">
    <source>
        <dbReference type="ARBA" id="ARBA00022801"/>
    </source>
</evidence>
<evidence type="ECO:0000256" key="1">
    <source>
        <dbReference type="ARBA" id="ARBA00011073"/>
    </source>
</evidence>
<feature type="active site" description="Charge relay system" evidence="5 6">
    <location>
        <position position="497"/>
    </location>
</feature>
<name>B0CB52_ACAM1</name>
<dbReference type="InterPro" id="IPR023827">
    <property type="entry name" value="Peptidase_S8_Asp-AS"/>
</dbReference>
<dbReference type="PROSITE" id="PS00138">
    <property type="entry name" value="SUBTILASE_SER"/>
    <property type="match status" value="1"/>
</dbReference>
<dbReference type="PROSITE" id="PS00137">
    <property type="entry name" value="SUBTILASE_HIS"/>
    <property type="match status" value="1"/>
</dbReference>
<dbReference type="Gene3D" id="2.60.120.1290">
    <property type="match status" value="1"/>
</dbReference>
<dbReference type="Gene3D" id="3.40.50.200">
    <property type="entry name" value="Peptidase S8/S53 domain"/>
    <property type="match status" value="1"/>
</dbReference>
<dbReference type="EMBL" id="CP000828">
    <property type="protein sequence ID" value="ABW26691.1"/>
    <property type="molecule type" value="Genomic_DNA"/>
</dbReference>
<dbReference type="InterPro" id="IPR023828">
    <property type="entry name" value="Peptidase_S8_Ser-AS"/>
</dbReference>
<dbReference type="AlphaFoldDB" id="B0CB52"/>
<evidence type="ECO:0000256" key="7">
    <source>
        <dbReference type="RuleBase" id="RU003355"/>
    </source>
</evidence>
<keyword evidence="3 6" id="KW-0378">Hydrolase</keyword>
<evidence type="ECO:0000313" key="9">
    <source>
        <dbReference type="EMBL" id="ABW26691.1"/>
    </source>
</evidence>
<dbReference type="CDD" id="cd07478">
    <property type="entry name" value="Peptidases_S8_CspA-like"/>
    <property type="match status" value="1"/>
</dbReference>
<evidence type="ECO:0000256" key="6">
    <source>
        <dbReference type="PROSITE-ProRule" id="PRU01240"/>
    </source>
</evidence>
<keyword evidence="2 6" id="KW-0645">Protease</keyword>
<comment type="similarity">
    <text evidence="1 6 7">Belongs to the peptidase S8 family.</text>
</comment>
<dbReference type="KEGG" id="amr:AM1_1670"/>
<dbReference type="InterPro" id="IPR036852">
    <property type="entry name" value="Peptidase_S8/S53_dom_sf"/>
</dbReference>
<keyword evidence="4 6" id="KW-0720">Serine protease</keyword>
<dbReference type="PANTHER" id="PTHR43806:SF11">
    <property type="entry name" value="CEREVISIN-RELATED"/>
    <property type="match status" value="1"/>
</dbReference>
<dbReference type="InterPro" id="IPR050131">
    <property type="entry name" value="Peptidase_S8_subtilisin-like"/>
</dbReference>
<evidence type="ECO:0000256" key="4">
    <source>
        <dbReference type="ARBA" id="ARBA00022825"/>
    </source>
</evidence>
<dbReference type="GO" id="GO:0006508">
    <property type="term" value="P:proteolysis"/>
    <property type="evidence" value="ECO:0007669"/>
    <property type="project" value="UniProtKB-KW"/>
</dbReference>
<evidence type="ECO:0000256" key="5">
    <source>
        <dbReference type="PIRSR" id="PIRSR615500-1"/>
    </source>
</evidence>
<dbReference type="PROSITE" id="PS51892">
    <property type="entry name" value="SUBTILASE"/>
    <property type="match status" value="1"/>
</dbReference>
<accession>B0CB52</accession>
<dbReference type="eggNOG" id="COG1404">
    <property type="taxonomic scope" value="Bacteria"/>
</dbReference>
<keyword evidence="10" id="KW-1185">Reference proteome</keyword>
<evidence type="ECO:0000256" key="2">
    <source>
        <dbReference type="ARBA" id="ARBA00022670"/>
    </source>
</evidence>
<dbReference type="Proteomes" id="UP000000268">
    <property type="component" value="Chromosome"/>
</dbReference>
<dbReference type="InterPro" id="IPR034045">
    <property type="entry name" value="Pep_S8_CspA-like"/>
</dbReference>
<proteinExistence type="inferred from homology"/>
<feature type="domain" description="Peptidase S8/S53" evidence="8">
    <location>
        <begin position="100"/>
        <end position="257"/>
    </location>
</feature>
<dbReference type="PRINTS" id="PR00723">
    <property type="entry name" value="SUBTILISIN"/>
</dbReference>
<feature type="active site" description="Charge relay system" evidence="5 6">
    <location>
        <position position="109"/>
    </location>
</feature>
<organism evidence="9 10">
    <name type="scientific">Acaryochloris marina (strain MBIC 11017)</name>
    <dbReference type="NCBI Taxonomy" id="329726"/>
    <lineage>
        <taxon>Bacteria</taxon>
        <taxon>Bacillati</taxon>
        <taxon>Cyanobacteriota</taxon>
        <taxon>Cyanophyceae</taxon>
        <taxon>Acaryochloridales</taxon>
        <taxon>Acaryochloridaceae</taxon>
        <taxon>Acaryochloris</taxon>
    </lineage>
</organism>
<dbReference type="HOGENOM" id="CLU_020737_0_0_3"/>
<dbReference type="SUPFAM" id="SSF52743">
    <property type="entry name" value="Subtilisin-like"/>
    <property type="match status" value="1"/>
</dbReference>
<dbReference type="InterPro" id="IPR000209">
    <property type="entry name" value="Peptidase_S8/S53_dom"/>
</dbReference>
<dbReference type="PANTHER" id="PTHR43806">
    <property type="entry name" value="PEPTIDASE S8"/>
    <property type="match status" value="1"/>
</dbReference>
<dbReference type="InterPro" id="IPR022398">
    <property type="entry name" value="Peptidase_S8_His-AS"/>
</dbReference>
<dbReference type="STRING" id="329726.AM1_1670"/>
<protein>
    <submittedName>
        <fullName evidence="9">Subtilase family protein</fullName>
    </submittedName>
</protein>
<reference evidence="9 10" key="1">
    <citation type="journal article" date="2008" name="Proc. Natl. Acad. Sci. U.S.A.">
        <title>Niche adaptation and genome expansion in the chlorophyll d-producing cyanobacterium Acaryochloris marina.</title>
        <authorList>
            <person name="Swingley W.D."/>
            <person name="Chen M."/>
            <person name="Cheung P.C."/>
            <person name="Conrad A.L."/>
            <person name="Dejesa L.C."/>
            <person name="Hao J."/>
            <person name="Honchak B.M."/>
            <person name="Karbach L.E."/>
            <person name="Kurdoglu A."/>
            <person name="Lahiri S."/>
            <person name="Mastrian S.D."/>
            <person name="Miyashita H."/>
            <person name="Page L."/>
            <person name="Ramakrishna P."/>
            <person name="Satoh S."/>
            <person name="Sattley W.M."/>
            <person name="Shimada Y."/>
            <person name="Taylor H.L."/>
            <person name="Tomo T."/>
            <person name="Tsuchiya T."/>
            <person name="Wang Z.T."/>
            <person name="Raymond J."/>
            <person name="Mimuro M."/>
            <person name="Blankenship R.E."/>
            <person name="Touchman J.W."/>
        </authorList>
    </citation>
    <scope>NUCLEOTIDE SEQUENCE [LARGE SCALE GENOMIC DNA]</scope>
    <source>
        <strain evidence="10">MBIC 11017</strain>
    </source>
</reference>
<feature type="domain" description="Peptidase S8/S53" evidence="8">
    <location>
        <begin position="398"/>
        <end position="548"/>
    </location>
</feature>